<evidence type="ECO:0000256" key="1">
    <source>
        <dbReference type="SAM" id="MobiDB-lite"/>
    </source>
</evidence>
<dbReference type="EMBL" id="SWJQ01000875">
    <property type="protein sequence ID" value="TRZ10381.1"/>
    <property type="molecule type" value="Genomic_DNA"/>
</dbReference>
<evidence type="ECO:0000313" key="3">
    <source>
        <dbReference type="Proteomes" id="UP000796761"/>
    </source>
</evidence>
<protein>
    <recommendedName>
        <fullName evidence="4">Rna-directed dna polymerase from mobile element jockey-like</fullName>
    </recommendedName>
</protein>
<name>A0A8K1LE13_9PASS</name>
<dbReference type="PANTHER" id="PTHR33332">
    <property type="entry name" value="REVERSE TRANSCRIPTASE DOMAIN-CONTAINING PROTEIN"/>
    <property type="match status" value="1"/>
</dbReference>
<dbReference type="AlphaFoldDB" id="A0A8K1LE13"/>
<accession>A0A8K1LE13</accession>
<dbReference type="Proteomes" id="UP000796761">
    <property type="component" value="Unassembled WGS sequence"/>
</dbReference>
<dbReference type="OrthoDB" id="10056483at2759"/>
<organism evidence="2 3">
    <name type="scientific">Zosterops borbonicus</name>
    <dbReference type="NCBI Taxonomy" id="364589"/>
    <lineage>
        <taxon>Eukaryota</taxon>
        <taxon>Metazoa</taxon>
        <taxon>Chordata</taxon>
        <taxon>Craniata</taxon>
        <taxon>Vertebrata</taxon>
        <taxon>Euteleostomi</taxon>
        <taxon>Archelosauria</taxon>
        <taxon>Archosauria</taxon>
        <taxon>Dinosauria</taxon>
        <taxon>Saurischia</taxon>
        <taxon>Theropoda</taxon>
        <taxon>Coelurosauria</taxon>
        <taxon>Aves</taxon>
        <taxon>Neognathae</taxon>
        <taxon>Neoaves</taxon>
        <taxon>Telluraves</taxon>
        <taxon>Australaves</taxon>
        <taxon>Passeriformes</taxon>
        <taxon>Sylvioidea</taxon>
        <taxon>Zosteropidae</taxon>
        <taxon>Zosterops</taxon>
    </lineage>
</organism>
<evidence type="ECO:0008006" key="4">
    <source>
        <dbReference type="Google" id="ProtNLM"/>
    </source>
</evidence>
<keyword evidence="3" id="KW-1185">Reference proteome</keyword>
<reference evidence="2" key="1">
    <citation type="submission" date="2019-04" db="EMBL/GenBank/DDBJ databases">
        <title>Genome assembly of Zosterops borbonicus 15179.</title>
        <authorList>
            <person name="Leroy T."/>
            <person name="Anselmetti Y."/>
            <person name="Tilak M.-K."/>
            <person name="Nabholz B."/>
        </authorList>
    </citation>
    <scope>NUCLEOTIDE SEQUENCE</scope>
    <source>
        <strain evidence="2">HGM_15179</strain>
        <tissue evidence="2">Muscle</tissue>
    </source>
</reference>
<evidence type="ECO:0000313" key="2">
    <source>
        <dbReference type="EMBL" id="TRZ10381.1"/>
    </source>
</evidence>
<feature type="region of interest" description="Disordered" evidence="1">
    <location>
        <begin position="134"/>
        <end position="163"/>
    </location>
</feature>
<proteinExistence type="predicted"/>
<sequence>MVKHKELNVQVESSGEWCPQGLALRPELFKRNMDTKIEGTLSKFADGTRLCGAVNTLEGRCSIQRALDRLERWGCVNVMKFNKAKCKAKCKAKVKPVPGSGQFQTQTTLGGELIESRPEEKDLGVLENQKKCDQQVEGGDSPSLLLFHETPPGQLHPALGPPA</sequence>
<comment type="caution">
    <text evidence="2">The sequence shown here is derived from an EMBL/GenBank/DDBJ whole genome shotgun (WGS) entry which is preliminary data.</text>
</comment>
<gene>
    <name evidence="2" type="ORF">HGM15179_016726</name>
</gene>